<keyword evidence="3" id="KW-1185">Reference proteome</keyword>
<proteinExistence type="predicted"/>
<feature type="chain" id="PRO_5047296372" evidence="1">
    <location>
        <begin position="29"/>
        <end position="99"/>
    </location>
</feature>
<name>A0ABT9BA27_9BACT</name>
<reference evidence="2" key="1">
    <citation type="submission" date="2023-07" db="EMBL/GenBank/DDBJ databases">
        <authorList>
            <person name="Kim M.K."/>
        </authorList>
    </citation>
    <scope>NUCLEOTIDE SEQUENCE</scope>
    <source>
        <strain evidence="2">ASUV-10-1</strain>
    </source>
</reference>
<accession>A0ABT9BA27</accession>
<gene>
    <name evidence="2" type="ORF">Q5H93_10300</name>
</gene>
<evidence type="ECO:0000313" key="2">
    <source>
        <dbReference type="EMBL" id="MDO7875122.1"/>
    </source>
</evidence>
<evidence type="ECO:0000313" key="3">
    <source>
        <dbReference type="Proteomes" id="UP001176429"/>
    </source>
</evidence>
<comment type="caution">
    <text evidence="2">The sequence shown here is derived from an EMBL/GenBank/DDBJ whole genome shotgun (WGS) entry which is preliminary data.</text>
</comment>
<evidence type="ECO:0000256" key="1">
    <source>
        <dbReference type="SAM" id="SignalP"/>
    </source>
</evidence>
<sequence>MPHLQLTRLVTLVGMVGLTVCTAPAVQAQGQNLYDWGWLNRLGPSELFTGTVVFPPNATYTLHEHVAVDAAGNVVIAGSYGLEVTQGEVRSFRLLVVEP</sequence>
<dbReference type="EMBL" id="JAUQSY010000006">
    <property type="protein sequence ID" value="MDO7875122.1"/>
    <property type="molecule type" value="Genomic_DNA"/>
</dbReference>
<protein>
    <submittedName>
        <fullName evidence="2">Uncharacterized protein</fullName>
    </submittedName>
</protein>
<keyword evidence="1" id="KW-0732">Signal</keyword>
<feature type="signal peptide" evidence="1">
    <location>
        <begin position="1"/>
        <end position="28"/>
    </location>
</feature>
<dbReference type="RefSeq" id="WP_305006441.1">
    <property type="nucleotide sequence ID" value="NZ_JAUQSY010000006.1"/>
</dbReference>
<organism evidence="2 3">
    <name type="scientific">Hymenobacter aranciens</name>
    <dbReference type="NCBI Taxonomy" id="3063996"/>
    <lineage>
        <taxon>Bacteria</taxon>
        <taxon>Pseudomonadati</taxon>
        <taxon>Bacteroidota</taxon>
        <taxon>Cytophagia</taxon>
        <taxon>Cytophagales</taxon>
        <taxon>Hymenobacteraceae</taxon>
        <taxon>Hymenobacter</taxon>
    </lineage>
</organism>
<dbReference type="Proteomes" id="UP001176429">
    <property type="component" value="Unassembled WGS sequence"/>
</dbReference>